<dbReference type="PRINTS" id="PR00371">
    <property type="entry name" value="FPNCR"/>
</dbReference>
<keyword evidence="2" id="KW-0285">Flavoprotein</keyword>
<dbReference type="Proteomes" id="UP000481153">
    <property type="component" value="Unassembled WGS sequence"/>
</dbReference>
<dbReference type="GO" id="GO:0010181">
    <property type="term" value="F:FMN binding"/>
    <property type="evidence" value="ECO:0007669"/>
    <property type="project" value="TreeGrafter"/>
</dbReference>
<name>A0A6G0XWH4_9STRA</name>
<dbReference type="Gene3D" id="2.40.30.10">
    <property type="entry name" value="Translation factors"/>
    <property type="match status" value="1"/>
</dbReference>
<evidence type="ECO:0000313" key="9">
    <source>
        <dbReference type="Proteomes" id="UP000481153"/>
    </source>
</evidence>
<evidence type="ECO:0000313" key="8">
    <source>
        <dbReference type="EMBL" id="KAF0745058.1"/>
    </source>
</evidence>
<organism evidence="8 9">
    <name type="scientific">Aphanomyces euteiches</name>
    <dbReference type="NCBI Taxonomy" id="100861"/>
    <lineage>
        <taxon>Eukaryota</taxon>
        <taxon>Sar</taxon>
        <taxon>Stramenopiles</taxon>
        <taxon>Oomycota</taxon>
        <taxon>Saprolegniomycetes</taxon>
        <taxon>Saprolegniales</taxon>
        <taxon>Verrucalvaceae</taxon>
        <taxon>Aphanomyces</taxon>
    </lineage>
</organism>
<keyword evidence="9" id="KW-1185">Reference proteome</keyword>
<dbReference type="InterPro" id="IPR023173">
    <property type="entry name" value="NADPH_Cyt_P450_Rdtase_alpha"/>
</dbReference>
<dbReference type="InterPro" id="IPR003097">
    <property type="entry name" value="CysJ-like_FAD-binding"/>
</dbReference>
<dbReference type="SUPFAM" id="SSF63380">
    <property type="entry name" value="Riboflavin synthase domain-like"/>
    <property type="match status" value="1"/>
</dbReference>
<evidence type="ECO:0000256" key="2">
    <source>
        <dbReference type="ARBA" id="ARBA00022630"/>
    </source>
</evidence>
<dbReference type="EMBL" id="VJMJ01000003">
    <property type="protein sequence ID" value="KAF0745058.1"/>
    <property type="molecule type" value="Genomic_DNA"/>
</dbReference>
<dbReference type="AlphaFoldDB" id="A0A6G0XWH4"/>
<keyword evidence="4" id="KW-0560">Oxidoreductase</keyword>
<dbReference type="PANTHER" id="PTHR19384:SF17">
    <property type="entry name" value="NADPH--CYTOCHROME P450 REDUCTASE"/>
    <property type="match status" value="1"/>
</dbReference>
<dbReference type="InterPro" id="IPR001709">
    <property type="entry name" value="Flavoprot_Pyr_Nucl_cyt_Rdtase"/>
</dbReference>
<evidence type="ECO:0000256" key="1">
    <source>
        <dbReference type="ARBA" id="ARBA00001974"/>
    </source>
</evidence>
<dbReference type="Pfam" id="PF00667">
    <property type="entry name" value="FAD_binding_1"/>
    <property type="match status" value="1"/>
</dbReference>
<dbReference type="VEuPathDB" id="FungiDB:AeMF1_006530"/>
<evidence type="ECO:0000259" key="6">
    <source>
        <dbReference type="Pfam" id="PF00175"/>
    </source>
</evidence>
<dbReference type="Gene3D" id="1.20.990.10">
    <property type="entry name" value="NADPH-cytochrome p450 Reductase, Chain A, domain 3"/>
    <property type="match status" value="1"/>
</dbReference>
<protein>
    <recommendedName>
        <fullName evidence="5">NADPH--hemoprotein reductase</fullName>
        <ecNumber evidence="5">1.6.2.4</ecNumber>
    </recommendedName>
</protein>
<dbReference type="InterPro" id="IPR017938">
    <property type="entry name" value="Riboflavin_synthase-like_b-brl"/>
</dbReference>
<comment type="cofactor">
    <cofactor evidence="1">
        <name>FAD</name>
        <dbReference type="ChEBI" id="CHEBI:57692"/>
    </cofactor>
</comment>
<gene>
    <name evidence="8" type="ORF">Ae201684_000634</name>
</gene>
<reference evidence="8 9" key="1">
    <citation type="submission" date="2019-07" db="EMBL/GenBank/DDBJ databases">
        <title>Genomics analysis of Aphanomyces spp. identifies a new class of oomycete effector associated with host adaptation.</title>
        <authorList>
            <person name="Gaulin E."/>
        </authorList>
    </citation>
    <scope>NUCLEOTIDE SEQUENCE [LARGE SCALE GENOMIC DNA]</scope>
    <source>
        <strain evidence="8 9">ATCC 201684</strain>
    </source>
</reference>
<evidence type="ECO:0000256" key="4">
    <source>
        <dbReference type="ARBA" id="ARBA00023002"/>
    </source>
</evidence>
<evidence type="ECO:0000256" key="3">
    <source>
        <dbReference type="ARBA" id="ARBA00022827"/>
    </source>
</evidence>
<dbReference type="InterPro" id="IPR001433">
    <property type="entry name" value="OxRdtase_FAD/NAD-bd"/>
</dbReference>
<dbReference type="InterPro" id="IPR039261">
    <property type="entry name" value="FNR_nucleotide-bd"/>
</dbReference>
<dbReference type="GO" id="GO:0005829">
    <property type="term" value="C:cytosol"/>
    <property type="evidence" value="ECO:0007669"/>
    <property type="project" value="TreeGrafter"/>
</dbReference>
<dbReference type="GO" id="GO:0003958">
    <property type="term" value="F:NADPH-hemoprotein reductase activity"/>
    <property type="evidence" value="ECO:0007669"/>
    <property type="project" value="UniProtKB-EC"/>
</dbReference>
<comment type="caution">
    <text evidence="8">The sequence shown here is derived from an EMBL/GenBank/DDBJ whole genome shotgun (WGS) entry which is preliminary data.</text>
</comment>
<sequence>MYSQWEIDLFQHILSVESPCSARQIELLSPLPKGMMHRFSCIDVGEPKAPDRLKRKKGTYSVQPHASVFFDHPKLNLSSIKYVVSEPKPPMLHVELSMEAPPFAYQSADTISIYLVNPTVLVEAVASALNYPLENRWIQLIPIPGTSSFHDPFPTPCRLAYAMAHYYELATVSQTLVAHLAEYATDEAEAANLKNLGSDQVACDAALANLSLSGVLRRFPSVRVPLDAFLHIVPPIIPRQFAIASSNILTPTSVHLCISVSPAVTFRDPNISEGFTGASLMDLAAKKQEASAKSVVARPLEHSGIRSTLLPSKFRLGLSSQPIVFVAVGSGFAVVRALMLDRVSDSTTTGKHVIFYGCRTRACVPYMSEIKTWETKVNLQLILACSSESAEGEDMKYRHVQDAVQTHISLILEELDLNQGRLFVCGKAAMVQDVWQLLAQAKRAQIDQTGVEETVASGRVDEWLRVIQDEGRYAESSGGS</sequence>
<accession>A0A6G0XWH4</accession>
<keyword evidence="3" id="KW-0274">FAD</keyword>
<evidence type="ECO:0000256" key="5">
    <source>
        <dbReference type="ARBA" id="ARBA00023797"/>
    </source>
</evidence>
<feature type="domain" description="Sulfite reductase [NADPH] flavoprotein alpha-component-like FAD-binding" evidence="7">
    <location>
        <begin position="91"/>
        <end position="268"/>
    </location>
</feature>
<dbReference type="Pfam" id="PF00175">
    <property type="entry name" value="NAD_binding_1"/>
    <property type="match status" value="1"/>
</dbReference>
<dbReference type="Gene3D" id="3.40.50.80">
    <property type="entry name" value="Nucleotide-binding domain of ferredoxin-NADP reductase (FNR) module"/>
    <property type="match status" value="1"/>
</dbReference>
<dbReference type="SUPFAM" id="SSF52343">
    <property type="entry name" value="Ferredoxin reductase-like, C-terminal NADP-linked domain"/>
    <property type="match status" value="1"/>
</dbReference>
<evidence type="ECO:0000259" key="7">
    <source>
        <dbReference type="Pfam" id="PF00667"/>
    </source>
</evidence>
<dbReference type="EC" id="1.6.2.4" evidence="5"/>
<proteinExistence type="predicted"/>
<feature type="domain" description="Oxidoreductase FAD/NAD(P)-binding" evidence="6">
    <location>
        <begin position="325"/>
        <end position="434"/>
    </location>
</feature>
<dbReference type="PANTHER" id="PTHR19384">
    <property type="entry name" value="NITRIC OXIDE SYNTHASE-RELATED"/>
    <property type="match status" value="1"/>
</dbReference>
<dbReference type="GO" id="GO:0050660">
    <property type="term" value="F:flavin adenine dinucleotide binding"/>
    <property type="evidence" value="ECO:0007669"/>
    <property type="project" value="TreeGrafter"/>
</dbReference>